<keyword evidence="5" id="KW-1185">Reference proteome</keyword>
<dbReference type="AlphaFoldDB" id="A0AAV5GHA3"/>
<gene>
    <name evidence="4" type="ORF">Rhopal_002144-T1</name>
</gene>
<protein>
    <submittedName>
        <fullName evidence="4">Uncharacterized protein</fullName>
    </submittedName>
</protein>
<name>A0AAV5GHA3_9BASI</name>
<dbReference type="PANTHER" id="PTHR46430:SF2">
    <property type="entry name" value="CHITIN SYNTHASE REGULATORY FACTOR 4"/>
    <property type="match status" value="1"/>
</dbReference>
<dbReference type="InterPro" id="IPR011990">
    <property type="entry name" value="TPR-like_helical_dom_sf"/>
</dbReference>
<organism evidence="4 5">
    <name type="scientific">Rhodotorula paludigena</name>
    <dbReference type="NCBI Taxonomy" id="86838"/>
    <lineage>
        <taxon>Eukaryota</taxon>
        <taxon>Fungi</taxon>
        <taxon>Dikarya</taxon>
        <taxon>Basidiomycota</taxon>
        <taxon>Pucciniomycotina</taxon>
        <taxon>Microbotryomycetes</taxon>
        <taxon>Sporidiobolales</taxon>
        <taxon>Sporidiobolaceae</taxon>
        <taxon>Rhodotorula</taxon>
    </lineage>
</organism>
<dbReference type="InterPro" id="IPR006597">
    <property type="entry name" value="Sel1-like"/>
</dbReference>
<feature type="region of interest" description="Disordered" evidence="2">
    <location>
        <begin position="1"/>
        <end position="131"/>
    </location>
</feature>
<proteinExistence type="predicted"/>
<comment type="caution">
    <text evidence="4">The sequence shown here is derived from an EMBL/GenBank/DDBJ whole genome shotgun (WGS) entry which is preliminary data.</text>
</comment>
<evidence type="ECO:0000256" key="3">
    <source>
        <dbReference type="SAM" id="Phobius"/>
    </source>
</evidence>
<dbReference type="Proteomes" id="UP001342314">
    <property type="component" value="Unassembled WGS sequence"/>
</dbReference>
<evidence type="ECO:0000256" key="1">
    <source>
        <dbReference type="ARBA" id="ARBA00022737"/>
    </source>
</evidence>
<dbReference type="SMART" id="SM00671">
    <property type="entry name" value="SEL1"/>
    <property type="match status" value="6"/>
</dbReference>
<feature type="compositionally biased region" description="Pro residues" evidence="2">
    <location>
        <begin position="12"/>
        <end position="22"/>
    </location>
</feature>
<dbReference type="InterPro" id="IPR051726">
    <property type="entry name" value="Chitin_Synth_Reg"/>
</dbReference>
<feature type="transmembrane region" description="Helical" evidence="3">
    <location>
        <begin position="746"/>
        <end position="765"/>
    </location>
</feature>
<feature type="transmembrane region" description="Helical" evidence="3">
    <location>
        <begin position="706"/>
        <end position="726"/>
    </location>
</feature>
<dbReference type="Gene3D" id="1.25.40.10">
    <property type="entry name" value="Tetratricopeptide repeat domain"/>
    <property type="match status" value="1"/>
</dbReference>
<evidence type="ECO:0000256" key="2">
    <source>
        <dbReference type="SAM" id="MobiDB-lite"/>
    </source>
</evidence>
<dbReference type="SUPFAM" id="SSF81901">
    <property type="entry name" value="HCP-like"/>
    <property type="match status" value="1"/>
</dbReference>
<keyword evidence="3" id="KW-0472">Membrane</keyword>
<dbReference type="Pfam" id="PF08238">
    <property type="entry name" value="Sel1"/>
    <property type="match status" value="4"/>
</dbReference>
<keyword evidence="3" id="KW-0812">Transmembrane</keyword>
<reference evidence="4 5" key="1">
    <citation type="submission" date="2021-12" db="EMBL/GenBank/DDBJ databases">
        <title>High titer production of polyol ester of fatty acids by Rhodotorula paludigena BS15 towards product separation-free biomass refinery.</title>
        <authorList>
            <person name="Mano J."/>
            <person name="Ono H."/>
            <person name="Tanaka T."/>
            <person name="Naito K."/>
            <person name="Sushida H."/>
            <person name="Ike M."/>
            <person name="Tokuyasu K."/>
            <person name="Kitaoka M."/>
        </authorList>
    </citation>
    <scope>NUCLEOTIDE SEQUENCE [LARGE SCALE GENOMIC DNA]</scope>
    <source>
        <strain evidence="4 5">BS15</strain>
    </source>
</reference>
<feature type="compositionally biased region" description="Low complexity" evidence="2">
    <location>
        <begin position="1"/>
        <end position="11"/>
    </location>
</feature>
<dbReference type="PANTHER" id="PTHR46430">
    <property type="entry name" value="PROTEIN SKT5-RELATED"/>
    <property type="match status" value="1"/>
</dbReference>
<keyword evidence="3" id="KW-1133">Transmembrane helix</keyword>
<accession>A0AAV5GHA3</accession>
<keyword evidence="1" id="KW-0677">Repeat</keyword>
<feature type="region of interest" description="Disordered" evidence="2">
    <location>
        <begin position="595"/>
        <end position="692"/>
    </location>
</feature>
<evidence type="ECO:0000313" key="4">
    <source>
        <dbReference type="EMBL" id="GJN89170.1"/>
    </source>
</evidence>
<evidence type="ECO:0000313" key="5">
    <source>
        <dbReference type="Proteomes" id="UP001342314"/>
    </source>
</evidence>
<sequence>MTSLQPNSFPQLPLPPMPPQPPAGSYTGAPPYGAPGYGGVGGPSNPGSGHPARPVSYSMGGPPPNGYQSSAGSMHGRPASYAAPPSGPYGAMPPPPPPGSGYYPGQPPLPPMPPQVNGGYLSPAPPSMMGSPAPSMQNGFPPRVASMQSADFAALQNGFDVLSLGSATPAPGGYATGTNGRPNYYANPEDGPPHKLSVTPPDQKMLASMRETANANGGDPHRRVAWAKQVLKFIERHQAAAGESSRITDPVLVSWTDEALKHILASASSANPVPLALYLRGDLSASGSFPSYRSKDAKSSFRDFEAAANAGYVKAWFRIGRAYEDFGDIRRAVGAYEKGVEKGDCGSTYRLAMAYLLGQIGVQADVPKALGLLKRAADSADLDTPQPPYILGMLLSGEFDSPSVQLNKSLVPIDMDEAKWRIERAAYLCFGPAQYKMGFAYEYATLGCLFDPLLSVQYYALASQNGEVEADMALSKWYLCGSEGNFDKNESLAVTFAEKAAARQLPSAEFARGYFYEVGINGPIDLEKAKRWYSRAAGHGNDDAKQRLAALEQSNPTMLNRTDHEAHVNQKLVRKRTAAKIRSEEQRERLAANKIAASISSGPMNGARPPSGYPHRQDSAASYPSSTHRRRNTLKQVEAAAMMGPPPPGTPNPLRQSQQRYPSPAPGGRPQGYQLTDAPAPSSSARPSGSVRPQAIQVAQDKPATFAEMVLLGALLLAFFTLPAYWFLPSFLRTLGAALSSLVSSLIYLVLGTVLLLVVLVVALVGEKAYRRWILGEAPPPPDAPARGVGDPGSSAFEQRRAKRFTREARMDAVAEQVIDRLEQSSVGKLFRRKHAKGRRHVGEQSENAGVELRDLRGTAATTARCR</sequence>
<feature type="compositionally biased region" description="Pro residues" evidence="2">
    <location>
        <begin position="85"/>
        <end position="114"/>
    </location>
</feature>
<feature type="compositionally biased region" description="Low complexity" evidence="2">
    <location>
        <begin position="678"/>
        <end position="690"/>
    </location>
</feature>
<dbReference type="EMBL" id="BQKY01000004">
    <property type="protein sequence ID" value="GJN89170.1"/>
    <property type="molecule type" value="Genomic_DNA"/>
</dbReference>
<feature type="compositionally biased region" description="Gly residues" evidence="2">
    <location>
        <begin position="35"/>
        <end position="44"/>
    </location>
</feature>